<dbReference type="InterPro" id="IPR013766">
    <property type="entry name" value="Thioredoxin_domain"/>
</dbReference>
<dbReference type="OrthoDB" id="25753at2"/>
<reference evidence="3 6" key="3">
    <citation type="submission" date="2019-06" db="EMBL/GenBank/DDBJ databases">
        <title>Whole genome shotgun sequence of Brevibacillus reuszeri NBRC 15719.</title>
        <authorList>
            <person name="Hosoyama A."/>
            <person name="Uohara A."/>
            <person name="Ohji S."/>
            <person name="Ichikawa N."/>
        </authorList>
    </citation>
    <scope>NUCLEOTIDE SEQUENCE [LARGE SCALE GENOMIC DNA]</scope>
    <source>
        <strain evidence="3 6">NBRC 15719</strain>
    </source>
</reference>
<comment type="caution">
    <text evidence="4">The sequence shown here is derived from an EMBL/GenBank/DDBJ whole genome shotgun (WGS) entry which is preliminary data.</text>
</comment>
<dbReference type="Proteomes" id="UP000319578">
    <property type="component" value="Unassembled WGS sequence"/>
</dbReference>
<organism evidence="4 5">
    <name type="scientific">Brevibacillus reuszeri</name>
    <dbReference type="NCBI Taxonomy" id="54915"/>
    <lineage>
        <taxon>Bacteria</taxon>
        <taxon>Bacillati</taxon>
        <taxon>Bacillota</taxon>
        <taxon>Bacilli</taxon>
        <taxon>Bacillales</taxon>
        <taxon>Paenibacillaceae</taxon>
        <taxon>Brevibacillus</taxon>
    </lineage>
</organism>
<dbReference type="EMBL" id="LGIQ01000005">
    <property type="protein sequence ID" value="KNB73269.1"/>
    <property type="molecule type" value="Genomic_DNA"/>
</dbReference>
<dbReference type="Gene3D" id="3.40.30.10">
    <property type="entry name" value="Glutaredoxin"/>
    <property type="match status" value="1"/>
</dbReference>
<dbReference type="Proteomes" id="UP000036834">
    <property type="component" value="Unassembled WGS sequence"/>
</dbReference>
<dbReference type="InterPro" id="IPR036249">
    <property type="entry name" value="Thioredoxin-like_sf"/>
</dbReference>
<accession>A0A0K9YX21</accession>
<dbReference type="PROSITE" id="PS00194">
    <property type="entry name" value="THIOREDOXIN_1"/>
    <property type="match status" value="1"/>
</dbReference>
<protein>
    <submittedName>
        <fullName evidence="4">Cytochrome C biogenesis protein</fullName>
    </submittedName>
    <submittedName>
        <fullName evidence="3">Thiol:disulfide interchange protein tlpA</fullName>
    </submittedName>
</protein>
<keyword evidence="6" id="KW-1185">Reference proteome</keyword>
<feature type="domain" description="Thioredoxin" evidence="2">
    <location>
        <begin position="49"/>
        <end position="189"/>
    </location>
</feature>
<dbReference type="GO" id="GO:0016491">
    <property type="term" value="F:oxidoreductase activity"/>
    <property type="evidence" value="ECO:0007669"/>
    <property type="project" value="InterPro"/>
</dbReference>
<evidence type="ECO:0000256" key="1">
    <source>
        <dbReference type="ARBA" id="ARBA00023157"/>
    </source>
</evidence>
<name>A0A0K9YX21_9BACL</name>
<evidence type="ECO:0000313" key="6">
    <source>
        <dbReference type="Proteomes" id="UP000319578"/>
    </source>
</evidence>
<evidence type="ECO:0000313" key="4">
    <source>
        <dbReference type="EMBL" id="KNB73269.1"/>
    </source>
</evidence>
<dbReference type="CDD" id="cd02966">
    <property type="entry name" value="TlpA_like_family"/>
    <property type="match status" value="1"/>
</dbReference>
<dbReference type="EMBL" id="BJON01000008">
    <property type="protein sequence ID" value="GED68369.1"/>
    <property type="molecule type" value="Genomic_DNA"/>
</dbReference>
<gene>
    <name evidence="4" type="ORF">ADS79_04695</name>
    <name evidence="3" type="ORF">BRE01_20710</name>
</gene>
<dbReference type="PATRIC" id="fig|54915.3.peg.6332"/>
<dbReference type="PANTHER" id="PTHR42852:SF1">
    <property type="entry name" value="THIOREDOXIN-LIKE PROTEIN YNEN"/>
    <property type="match status" value="1"/>
</dbReference>
<keyword evidence="1" id="KW-1015">Disulfide bond</keyword>
<dbReference type="AlphaFoldDB" id="A0A0K9YX21"/>
<dbReference type="PROSITE" id="PS51352">
    <property type="entry name" value="THIOREDOXIN_2"/>
    <property type="match status" value="1"/>
</dbReference>
<dbReference type="SUPFAM" id="SSF52833">
    <property type="entry name" value="Thioredoxin-like"/>
    <property type="match status" value="1"/>
</dbReference>
<dbReference type="STRING" id="54915.ADS79_04695"/>
<dbReference type="InterPro" id="IPR000866">
    <property type="entry name" value="AhpC/TSA"/>
</dbReference>
<reference evidence="5" key="1">
    <citation type="submission" date="2015-07" db="EMBL/GenBank/DDBJ databases">
        <title>Genome sequencing project for genomic taxonomy and phylogenomics of Bacillus-like bacteria.</title>
        <authorList>
            <person name="Liu B."/>
            <person name="Wang J."/>
            <person name="Zhu Y."/>
            <person name="Liu G."/>
            <person name="Chen Q."/>
            <person name="Chen Z."/>
            <person name="Lan J."/>
            <person name="Che J."/>
            <person name="Ge C."/>
            <person name="Shi H."/>
            <person name="Pan Z."/>
            <person name="Liu X."/>
        </authorList>
    </citation>
    <scope>NUCLEOTIDE SEQUENCE [LARGE SCALE GENOMIC DNA]</scope>
    <source>
        <strain evidence="5">DSM 9887</strain>
    </source>
</reference>
<dbReference type="PANTHER" id="PTHR42852">
    <property type="entry name" value="THIOL:DISULFIDE INTERCHANGE PROTEIN DSBE"/>
    <property type="match status" value="1"/>
</dbReference>
<reference evidence="4" key="2">
    <citation type="submission" date="2015-07" db="EMBL/GenBank/DDBJ databases">
        <title>MeaNS - Measles Nucleotide Surveillance Program.</title>
        <authorList>
            <person name="Tran T."/>
            <person name="Druce J."/>
        </authorList>
    </citation>
    <scope>NUCLEOTIDE SEQUENCE</scope>
    <source>
        <strain evidence="4">DSM 9887</strain>
    </source>
</reference>
<dbReference type="RefSeq" id="WP_049737263.1">
    <property type="nucleotide sequence ID" value="NZ_BJON01000008.1"/>
</dbReference>
<evidence type="ECO:0000313" key="3">
    <source>
        <dbReference type="EMBL" id="GED68369.1"/>
    </source>
</evidence>
<dbReference type="GO" id="GO:0016209">
    <property type="term" value="F:antioxidant activity"/>
    <property type="evidence" value="ECO:0007669"/>
    <property type="project" value="InterPro"/>
</dbReference>
<dbReference type="InterPro" id="IPR050553">
    <property type="entry name" value="Thioredoxin_ResA/DsbE_sf"/>
</dbReference>
<sequence length="189" mass="20327">MKHKNALAAIVLIGLLAWGIMDTGKTPAASSATGSAEQAAGKGNIAIGIEKGNLAPDFELQALNGEKMKLSDLRGKKVIVNLWATWCPPCRAEIPDMQSFYEANKDKGVVILGVNLTSTETNVEAVSAFVQRYGMTFPILMDVDKQVSGVYKAISIPTSFIIDSSGVIQNKYIGPMNQEMMENMLSAIE</sequence>
<proteinExistence type="predicted"/>
<dbReference type="InterPro" id="IPR017937">
    <property type="entry name" value="Thioredoxin_CS"/>
</dbReference>
<evidence type="ECO:0000259" key="2">
    <source>
        <dbReference type="PROSITE" id="PS51352"/>
    </source>
</evidence>
<dbReference type="Pfam" id="PF00578">
    <property type="entry name" value="AhpC-TSA"/>
    <property type="match status" value="1"/>
</dbReference>
<evidence type="ECO:0000313" key="5">
    <source>
        <dbReference type="Proteomes" id="UP000036834"/>
    </source>
</evidence>